<dbReference type="Proteomes" id="UP000186817">
    <property type="component" value="Unassembled WGS sequence"/>
</dbReference>
<dbReference type="Gene3D" id="2.60.40.2030">
    <property type="match status" value="1"/>
</dbReference>
<evidence type="ECO:0000313" key="8">
    <source>
        <dbReference type="Proteomes" id="UP000186817"/>
    </source>
</evidence>
<proteinExistence type="predicted"/>
<accession>A0A1Q9EWA5</accession>
<evidence type="ECO:0000256" key="3">
    <source>
        <dbReference type="ARBA" id="ARBA00022837"/>
    </source>
</evidence>
<organism evidence="7 8">
    <name type="scientific">Symbiodinium microadriaticum</name>
    <name type="common">Dinoflagellate</name>
    <name type="synonym">Zooxanthella microadriatica</name>
    <dbReference type="NCBI Taxonomy" id="2951"/>
    <lineage>
        <taxon>Eukaryota</taxon>
        <taxon>Sar</taxon>
        <taxon>Alveolata</taxon>
        <taxon>Dinophyceae</taxon>
        <taxon>Suessiales</taxon>
        <taxon>Symbiodiniaceae</taxon>
        <taxon>Symbiodinium</taxon>
    </lineage>
</organism>
<evidence type="ECO:0000256" key="2">
    <source>
        <dbReference type="ARBA" id="ARBA00022737"/>
    </source>
</evidence>
<dbReference type="InterPro" id="IPR003644">
    <property type="entry name" value="Calx_beta"/>
</dbReference>
<keyword evidence="5" id="KW-1133">Transmembrane helix</keyword>
<dbReference type="InterPro" id="IPR038081">
    <property type="entry name" value="CalX-like_sf"/>
</dbReference>
<keyword evidence="3" id="KW-0106">Calcium</keyword>
<dbReference type="GO" id="GO:0016020">
    <property type="term" value="C:membrane"/>
    <property type="evidence" value="ECO:0007669"/>
    <property type="project" value="InterPro"/>
</dbReference>
<feature type="domain" description="Calx-beta" evidence="6">
    <location>
        <begin position="536"/>
        <end position="648"/>
    </location>
</feature>
<keyword evidence="5" id="KW-0472">Membrane</keyword>
<name>A0A1Q9EWA5_SYMMI</name>
<feature type="region of interest" description="Disordered" evidence="4">
    <location>
        <begin position="1284"/>
        <end position="1309"/>
    </location>
</feature>
<feature type="transmembrane region" description="Helical" evidence="5">
    <location>
        <begin position="851"/>
        <end position="876"/>
    </location>
</feature>
<sequence>MSFSSDGGLQAAFDATRCLPERRPIFESLGRHWVLEVHPWSSHRLATTITAILLRELIGYRVAFNPTENPRGLYERLQKVYQEEEVAHALLRRGENFGYANMEVWNTRIEASQSVAMVDAGAIGYHGYSGWWVSEGFGRNESYALPPEFYRAYDVRHAGNLPLWEALRNNSNVSCSSRCCCADCARSCAACDEVHWCPTGHEGQVLPAVLAMPGVDEGFNEEIAQSHGFRFGLRYLRPRRYAQLAMEALSTAAPAIVHMWHPSQLYTRLRLLQIPVLRLTLPRDQCVSNGLDALHWSCDFPEQEMRKFLSLDAKADSVALNFFSQFALQQNSGQRASAAASAESASATSGLEGAGMEELLGALLAGAAERPSDQDVVRVACSWILENEAEWSKWAKPREVPFYADTLHSWYPFPSLAALLLLAVGTMALLENPCLSTTLSVREWRRILRKNGAVWRSDVELKLRKNLGDSPVSPASASPRRNSSQVSQVSLKQDWEGLAEKSLRRASEFWNRADRWVAEAQWRTPAGDAAQAEASFVSFAHHSFPCFQHSKEAVVFLRRSRQESKLEVEVVVEASEGGAKADKDFYPQSHSVVFSPGQSEAVLRIPVVHHQDCWQNSYWFQARLGSLRDPMAVKAAPAKATIWVFDEDTWPANIPGHMRTGQGISLMRYFIKADRSRRGDKWTKTMIAMVFLPVHSVLVSTLVQKTLVDHAIGRLIGLNSTWGYLECVLLVLVQLLSLGLNRWADVVQTRNRGRTGGIRQAHRSDMIRKFMHLERNEYWEATDADWLYAAIYDVDIITGKAYFQVFVLAQSCFALLLSVLLVTGLAVWSYLEQADGASTVVGVQTAWYVTGVLAMIVAGFFGVWIRMKIIWVAVLARKKQECRWFKSCVWVFTSWRQFTGLLQSEKAQIEARVLSQNASFVPAHWDARDAMNDTAWITHWIQGVAYCLMLAFGSFALAEYQAYGIGAMEVGTFYALCKIYLSVGKYIGRLSNTFVNMQQAIVSLRDVAALLNQTCQRSQRQEAARLSKLRSYKSRPGTISGILRFQDNLCFMRPEHFKVGSTFSELRLRKGCCLPLGRAIHVSARNERVLRSFLGLAAQVILPTGPLGEEASLKTPSVLVPPGLTLKMLPTVPVTFGTGHSTVEQLSFTGAPLELCEALLAAVGLDSREPQSLGPGSSQVFSICRALLVDPDVLCAFRPLALVPLDVKPQIATLLRLWQGGGGLPGIAAALGFAMDSEVYRPKARTLILGNSAGDLPKLPALDEHLDLDAILWCDESSPRARAVVESESVPSSSPPRSQSQQSQVLSPTGCCLGRRLRLP</sequence>
<dbReference type="Pfam" id="PF03160">
    <property type="entry name" value="Calx-beta"/>
    <property type="match status" value="1"/>
</dbReference>
<feature type="transmembrane region" description="Helical" evidence="5">
    <location>
        <begin position="937"/>
        <end position="957"/>
    </location>
</feature>
<keyword evidence="1" id="KW-0732">Signal</keyword>
<feature type="region of interest" description="Disordered" evidence="4">
    <location>
        <begin position="469"/>
        <end position="488"/>
    </location>
</feature>
<dbReference type="OrthoDB" id="428162at2759"/>
<evidence type="ECO:0000256" key="5">
    <source>
        <dbReference type="SAM" id="Phobius"/>
    </source>
</evidence>
<keyword evidence="8" id="KW-1185">Reference proteome</keyword>
<evidence type="ECO:0000313" key="7">
    <source>
        <dbReference type="EMBL" id="OLQ11682.1"/>
    </source>
</evidence>
<feature type="compositionally biased region" description="Low complexity" evidence="4">
    <location>
        <begin position="1286"/>
        <end position="1308"/>
    </location>
</feature>
<dbReference type="EMBL" id="LSRX01000056">
    <property type="protein sequence ID" value="OLQ11682.1"/>
    <property type="molecule type" value="Genomic_DNA"/>
</dbReference>
<evidence type="ECO:0000259" key="6">
    <source>
        <dbReference type="Pfam" id="PF03160"/>
    </source>
</evidence>
<feature type="transmembrane region" description="Helical" evidence="5">
    <location>
        <begin position="805"/>
        <end position="831"/>
    </location>
</feature>
<comment type="caution">
    <text evidence="7">The sequence shown here is derived from an EMBL/GenBank/DDBJ whole genome shotgun (WGS) entry which is preliminary data.</text>
</comment>
<feature type="compositionally biased region" description="Low complexity" evidence="4">
    <location>
        <begin position="470"/>
        <end position="484"/>
    </location>
</feature>
<dbReference type="SUPFAM" id="SSF141072">
    <property type="entry name" value="CalX-like"/>
    <property type="match status" value="1"/>
</dbReference>
<evidence type="ECO:0000256" key="4">
    <source>
        <dbReference type="SAM" id="MobiDB-lite"/>
    </source>
</evidence>
<keyword evidence="5" id="KW-0812">Transmembrane</keyword>
<feature type="transmembrane region" description="Helical" evidence="5">
    <location>
        <begin position="723"/>
        <end position="744"/>
    </location>
</feature>
<reference evidence="7 8" key="1">
    <citation type="submission" date="2016-02" db="EMBL/GenBank/DDBJ databases">
        <title>Genome analysis of coral dinoflagellate symbionts highlights evolutionary adaptations to a symbiotic lifestyle.</title>
        <authorList>
            <person name="Aranda M."/>
            <person name="Li Y."/>
            <person name="Liew Y.J."/>
            <person name="Baumgarten S."/>
            <person name="Simakov O."/>
            <person name="Wilson M."/>
            <person name="Piel J."/>
            <person name="Ashoor H."/>
            <person name="Bougouffa S."/>
            <person name="Bajic V.B."/>
            <person name="Ryu T."/>
            <person name="Ravasi T."/>
            <person name="Bayer T."/>
            <person name="Micklem G."/>
            <person name="Kim H."/>
            <person name="Bhak J."/>
            <person name="Lajeunesse T.C."/>
            <person name="Voolstra C.R."/>
        </authorList>
    </citation>
    <scope>NUCLEOTIDE SEQUENCE [LARGE SCALE GENOMIC DNA]</scope>
    <source>
        <strain evidence="7 8">CCMP2467</strain>
    </source>
</reference>
<dbReference type="GO" id="GO:0007154">
    <property type="term" value="P:cell communication"/>
    <property type="evidence" value="ECO:0007669"/>
    <property type="project" value="InterPro"/>
</dbReference>
<protein>
    <recommendedName>
        <fullName evidence="6">Calx-beta domain-containing protein</fullName>
    </recommendedName>
</protein>
<gene>
    <name evidence="7" type="ORF">AK812_SmicGene4488</name>
</gene>
<keyword evidence="2" id="KW-0677">Repeat</keyword>
<evidence type="ECO:0000256" key="1">
    <source>
        <dbReference type="ARBA" id="ARBA00022729"/>
    </source>
</evidence>